<keyword evidence="3" id="KW-1185">Reference proteome</keyword>
<dbReference type="Proteomes" id="UP000477782">
    <property type="component" value="Unassembled WGS sequence"/>
</dbReference>
<dbReference type="RefSeq" id="WP_164625741.1">
    <property type="nucleotide sequence ID" value="NZ_JAAIVJ010000006.1"/>
</dbReference>
<organism evidence="2 3">
    <name type="scientific">Tabrizicola oligotrophica</name>
    <dbReference type="NCBI Taxonomy" id="2710650"/>
    <lineage>
        <taxon>Bacteria</taxon>
        <taxon>Pseudomonadati</taxon>
        <taxon>Pseudomonadota</taxon>
        <taxon>Alphaproteobacteria</taxon>
        <taxon>Rhodobacterales</taxon>
        <taxon>Paracoccaceae</taxon>
        <taxon>Tabrizicola</taxon>
    </lineage>
</organism>
<feature type="chain" id="PRO_5026752455" evidence="1">
    <location>
        <begin position="26"/>
        <end position="315"/>
    </location>
</feature>
<evidence type="ECO:0000313" key="2">
    <source>
        <dbReference type="EMBL" id="NEY90865.1"/>
    </source>
</evidence>
<comment type="caution">
    <text evidence="2">The sequence shown here is derived from an EMBL/GenBank/DDBJ whole genome shotgun (WGS) entry which is preliminary data.</text>
</comment>
<gene>
    <name evidence="2" type="ORF">G4Z14_11205</name>
</gene>
<dbReference type="InterPro" id="IPR021323">
    <property type="entry name" value="DUF2927"/>
</dbReference>
<dbReference type="PROSITE" id="PS51257">
    <property type="entry name" value="PROKAR_LIPOPROTEIN"/>
    <property type="match status" value="1"/>
</dbReference>
<dbReference type="Pfam" id="PF11150">
    <property type="entry name" value="DUF2927"/>
    <property type="match status" value="1"/>
</dbReference>
<dbReference type="AlphaFoldDB" id="A0A6M0QTU8"/>
<evidence type="ECO:0000313" key="3">
    <source>
        <dbReference type="Proteomes" id="UP000477782"/>
    </source>
</evidence>
<feature type="signal peptide" evidence="1">
    <location>
        <begin position="1"/>
        <end position="25"/>
    </location>
</feature>
<name>A0A6M0QTU8_9RHOB</name>
<proteinExistence type="predicted"/>
<accession>A0A6M0QTU8</accession>
<keyword evidence="1" id="KW-0732">Signal</keyword>
<dbReference type="EMBL" id="JAAIVJ010000006">
    <property type="protein sequence ID" value="NEY90865.1"/>
    <property type="molecule type" value="Genomic_DNA"/>
</dbReference>
<evidence type="ECO:0000256" key="1">
    <source>
        <dbReference type="SAM" id="SignalP"/>
    </source>
</evidence>
<sequence>MGDRQQRRIALTLALGVLAACGTPAVSPRPMPAPASQAPLAAPQPPSAESAAAQAYYAQVQQALLAQGLLRTDGGGKDTPYTDRMLAETFLDIALHDEYRPGTGGLVASTGEPTALRRWEGPVRVGLRFGASVLPETRATDTARVASFLARLSQVTGHPIRLDDTNPNFLLHIVNEDERRLLGPAIHAALPGLGAADVAGMTQMPQSTYCAVLAQSRGQSGVYTRAFAVVRAEHPDLLRLSCIHEEVAQGLGLPNDSPRARPSIFNDDEEFALLTRMDEDLLRMLYNPALRPGMRLDEVRPIVFDLAARLTGGAS</sequence>
<protein>
    <submittedName>
        <fullName evidence="2">DUF2927 domain-containing protein</fullName>
    </submittedName>
</protein>
<reference evidence="2 3" key="1">
    <citation type="submission" date="2020-02" db="EMBL/GenBank/DDBJ databases">
        <authorList>
            <person name="Chen W.-M."/>
        </authorList>
    </citation>
    <scope>NUCLEOTIDE SEQUENCE [LARGE SCALE GENOMIC DNA]</scope>
    <source>
        <strain evidence="2 3">KMS-5</strain>
    </source>
</reference>